<keyword evidence="1" id="KW-1133">Transmembrane helix</keyword>
<sequence length="194" mass="22212">MNSCFIFPLKIHWLMLFDKFLTGAMLGLGFIVAIWTVIKLTQKPKKERKPHHGVDNSFYAFFVCIIAAILTFLFNSTLFNWVIALFAISMTFVCAITHTEADFCKETFNAIQENQNARSNQAPALDRDYSNITGTSFYVGQTVVYVDDFMPDRTETIELIEDGYAYFAKGSRRCILEMIRPATAIETRIGERQE</sequence>
<reference evidence="2 3" key="1">
    <citation type="submission" date="2017-05" db="EMBL/GenBank/DDBJ databases">
        <authorList>
            <person name="Song R."/>
            <person name="Chenine A.L."/>
            <person name="Ruprecht R.M."/>
        </authorList>
    </citation>
    <scope>NUCLEOTIDE SEQUENCE [LARGE SCALE GENOMIC DNA]</scope>
    <source>
        <strain evidence="2 3">PR350</strain>
    </source>
</reference>
<dbReference type="RefSeq" id="WP_001083421.1">
    <property type="nucleotide sequence ID" value="NZ_CAUZKC010000013.1"/>
</dbReference>
<feature type="transmembrane region" description="Helical" evidence="1">
    <location>
        <begin position="58"/>
        <end position="75"/>
    </location>
</feature>
<accession>A0A241ZI61</accession>
<protein>
    <submittedName>
        <fullName evidence="2">Uncharacterized protein</fullName>
    </submittedName>
</protein>
<feature type="transmembrane region" description="Helical" evidence="1">
    <location>
        <begin position="20"/>
        <end position="38"/>
    </location>
</feature>
<dbReference type="Proteomes" id="UP000194699">
    <property type="component" value="Unassembled WGS sequence"/>
</dbReference>
<organism evidence="2 3">
    <name type="scientific">Acinetobacter baumannii</name>
    <dbReference type="NCBI Taxonomy" id="470"/>
    <lineage>
        <taxon>Bacteria</taxon>
        <taxon>Pseudomonadati</taxon>
        <taxon>Pseudomonadota</taxon>
        <taxon>Gammaproteobacteria</taxon>
        <taxon>Moraxellales</taxon>
        <taxon>Moraxellaceae</taxon>
        <taxon>Acinetobacter</taxon>
        <taxon>Acinetobacter calcoaceticus/baumannii complex</taxon>
    </lineage>
</organism>
<evidence type="ECO:0000256" key="1">
    <source>
        <dbReference type="SAM" id="Phobius"/>
    </source>
</evidence>
<gene>
    <name evidence="2" type="ORF">B9X95_02375</name>
</gene>
<evidence type="ECO:0000313" key="3">
    <source>
        <dbReference type="Proteomes" id="UP000194699"/>
    </source>
</evidence>
<proteinExistence type="predicted"/>
<dbReference type="EMBL" id="NGEL01000020">
    <property type="protein sequence ID" value="OTM93231.1"/>
    <property type="molecule type" value="Genomic_DNA"/>
</dbReference>
<keyword evidence="1" id="KW-0812">Transmembrane</keyword>
<dbReference type="AlphaFoldDB" id="A0A241ZI61"/>
<evidence type="ECO:0000313" key="2">
    <source>
        <dbReference type="EMBL" id="OTM93231.1"/>
    </source>
</evidence>
<feature type="transmembrane region" description="Helical" evidence="1">
    <location>
        <begin position="81"/>
        <end position="99"/>
    </location>
</feature>
<name>A0A241ZI61_ACIBA</name>
<keyword evidence="1" id="KW-0472">Membrane</keyword>
<comment type="caution">
    <text evidence="2">The sequence shown here is derived from an EMBL/GenBank/DDBJ whole genome shotgun (WGS) entry which is preliminary data.</text>
</comment>